<name>A0ABT6CA41_9MICO</name>
<evidence type="ECO:0000313" key="4">
    <source>
        <dbReference type="Proteomes" id="UP001528912"/>
    </source>
</evidence>
<feature type="compositionally biased region" description="Basic and acidic residues" evidence="1">
    <location>
        <begin position="206"/>
        <end position="230"/>
    </location>
</feature>
<accession>A0ABT6CA41</accession>
<feature type="region of interest" description="Disordered" evidence="1">
    <location>
        <begin position="38"/>
        <end position="360"/>
    </location>
</feature>
<dbReference type="EMBL" id="JAROAV010000042">
    <property type="protein sequence ID" value="MDF8265771.1"/>
    <property type="molecule type" value="Genomic_DNA"/>
</dbReference>
<sequence length="526" mass="54748">MGWLWGREWPWILLSFLLGAILTWLWMVHKVRRELPRARARTDRDVRTDRDADRDVRSDRDAGRDARSGGAATAVGAGAAGAGVVGAKRADAERATDKREEVTKREDVAKREDARADTTAPQPTAAAAAAPVAKKADADRPAPAAKATPARTPSPDIRKSTAKKRDTELYDQEADADRPGASSGGASMTGTAAAGTAAAAGAAAVGRHEAHDDRDENADKTIRGDQHDAPTEAVPVVPRHEKDPVDHDAPTGEIPVARAHPDRERGAGEQATAGSATDVPAEPATQAPTTAAPAAAAAAASADARPTTPSAAAARAGSGSSRGHDAARRVADEQDPMVARFGAGAASPKEDGSAPSSEYVIKGNADSMLFHTQDSPRYEATRPEVWFKDEAAATGAGFAHWDRKKRRTGRSGSPSGPAADAPKDASTASGTAALAAEPATAPAAQPTEAPAAEPDPMTEQFGPAAASPKEGGAPPSDEYTVKGNSDSMLFHTSDSPGFRATVAEVWFKDEESARAAGFRHWDHRRR</sequence>
<feature type="compositionally biased region" description="Polar residues" evidence="1">
    <location>
        <begin position="482"/>
        <end position="495"/>
    </location>
</feature>
<evidence type="ECO:0000256" key="2">
    <source>
        <dbReference type="SAM" id="Phobius"/>
    </source>
</evidence>
<keyword evidence="4" id="KW-1185">Reference proteome</keyword>
<feature type="compositionally biased region" description="Basic and acidic residues" evidence="1">
    <location>
        <begin position="238"/>
        <end position="250"/>
    </location>
</feature>
<keyword evidence="2" id="KW-1133">Transmembrane helix</keyword>
<feature type="compositionally biased region" description="Low complexity" evidence="1">
    <location>
        <begin position="117"/>
        <end position="133"/>
    </location>
</feature>
<feature type="region of interest" description="Disordered" evidence="1">
    <location>
        <begin position="393"/>
        <end position="495"/>
    </location>
</feature>
<gene>
    <name evidence="3" type="ORF">P4R38_16110</name>
</gene>
<keyword evidence="2" id="KW-0472">Membrane</keyword>
<organism evidence="3 4">
    <name type="scientific">Luteipulveratus flavus</name>
    <dbReference type="NCBI Taxonomy" id="3031728"/>
    <lineage>
        <taxon>Bacteria</taxon>
        <taxon>Bacillati</taxon>
        <taxon>Actinomycetota</taxon>
        <taxon>Actinomycetes</taxon>
        <taxon>Micrococcales</taxon>
        <taxon>Dermacoccaceae</taxon>
        <taxon>Luteipulveratus</taxon>
    </lineage>
</organism>
<feature type="transmembrane region" description="Helical" evidence="2">
    <location>
        <begin position="12"/>
        <end position="29"/>
    </location>
</feature>
<dbReference type="Proteomes" id="UP001528912">
    <property type="component" value="Unassembled WGS sequence"/>
</dbReference>
<evidence type="ECO:0000313" key="3">
    <source>
        <dbReference type="EMBL" id="MDF8265771.1"/>
    </source>
</evidence>
<reference evidence="3 4" key="1">
    <citation type="submission" date="2023-03" db="EMBL/GenBank/DDBJ databases">
        <title>YIM 133296 draft genome.</title>
        <authorList>
            <person name="Xiong L."/>
        </authorList>
    </citation>
    <scope>NUCLEOTIDE SEQUENCE [LARGE SCALE GENOMIC DNA]</scope>
    <source>
        <strain evidence="3 4">YIM 133296</strain>
    </source>
</reference>
<feature type="compositionally biased region" description="Basic and acidic residues" evidence="1">
    <location>
        <begin position="156"/>
        <end position="168"/>
    </location>
</feature>
<feature type="compositionally biased region" description="Basic and acidic residues" evidence="1">
    <location>
        <begin position="38"/>
        <end position="67"/>
    </location>
</feature>
<feature type="compositionally biased region" description="Basic and acidic residues" evidence="1">
    <location>
        <begin position="322"/>
        <end position="332"/>
    </location>
</feature>
<protein>
    <submittedName>
        <fullName evidence="3">LapA family protein</fullName>
    </submittedName>
</protein>
<evidence type="ECO:0000256" key="1">
    <source>
        <dbReference type="SAM" id="MobiDB-lite"/>
    </source>
</evidence>
<dbReference type="RefSeq" id="WP_277193060.1">
    <property type="nucleotide sequence ID" value="NZ_JAROAV010000042.1"/>
</dbReference>
<keyword evidence="2" id="KW-0812">Transmembrane</keyword>
<feature type="compositionally biased region" description="Basic and acidic residues" evidence="1">
    <location>
        <begin position="88"/>
        <end position="116"/>
    </location>
</feature>
<feature type="compositionally biased region" description="Low complexity" evidence="1">
    <location>
        <begin position="141"/>
        <end position="153"/>
    </location>
</feature>
<proteinExistence type="predicted"/>
<feature type="compositionally biased region" description="Low complexity" evidence="1">
    <location>
        <begin position="180"/>
        <end position="204"/>
    </location>
</feature>
<feature type="compositionally biased region" description="Low complexity" evidence="1">
    <location>
        <begin position="425"/>
        <end position="459"/>
    </location>
</feature>
<feature type="compositionally biased region" description="Low complexity" evidence="1">
    <location>
        <begin position="68"/>
        <end position="77"/>
    </location>
</feature>
<feature type="compositionally biased region" description="Low complexity" evidence="1">
    <location>
        <begin position="283"/>
        <end position="321"/>
    </location>
</feature>
<comment type="caution">
    <text evidence="3">The sequence shown here is derived from an EMBL/GenBank/DDBJ whole genome shotgun (WGS) entry which is preliminary data.</text>
</comment>